<feature type="transmembrane region" description="Helical" evidence="6">
    <location>
        <begin position="158"/>
        <end position="179"/>
    </location>
</feature>
<evidence type="ECO:0000256" key="2">
    <source>
        <dbReference type="ARBA" id="ARBA00022475"/>
    </source>
</evidence>
<sequence length="187" mass="21225">MSYGIGSLTRRREREGIIGRLDPRVKIIGLLCISVYAVMLENAAPLIILFSVSWILAGIERVEWSKLRLLLFLVVLTVWGTMFSQSIFYFAEPRTVLLNLVNTDTPLIGKWTGDISIYREGFRYGAVQSLRFASMMTFGFLFCWSTDTGKMLSGMLQLRVPYVLAFMTVTAIRFIPAIMDEFATVIL</sequence>
<dbReference type="AlphaFoldDB" id="A0A3B1CKM8"/>
<evidence type="ECO:0000256" key="5">
    <source>
        <dbReference type="ARBA" id="ARBA00023136"/>
    </source>
</evidence>
<dbReference type="EMBL" id="UOGI01000032">
    <property type="protein sequence ID" value="VAX28832.1"/>
    <property type="molecule type" value="Genomic_DNA"/>
</dbReference>
<evidence type="ECO:0000256" key="1">
    <source>
        <dbReference type="ARBA" id="ARBA00004141"/>
    </source>
</evidence>
<keyword evidence="5 6" id="KW-0472">Membrane</keyword>
<dbReference type="Pfam" id="PF02361">
    <property type="entry name" value="CbiQ"/>
    <property type="match status" value="1"/>
</dbReference>
<dbReference type="CDD" id="cd16914">
    <property type="entry name" value="EcfT"/>
    <property type="match status" value="1"/>
</dbReference>
<evidence type="ECO:0000313" key="7">
    <source>
        <dbReference type="EMBL" id="VAX28832.1"/>
    </source>
</evidence>
<keyword evidence="3 6" id="KW-0812">Transmembrane</keyword>
<dbReference type="PANTHER" id="PTHR34857">
    <property type="entry name" value="SLL0384 PROTEIN"/>
    <property type="match status" value="1"/>
</dbReference>
<organism evidence="7">
    <name type="scientific">hydrothermal vent metagenome</name>
    <dbReference type="NCBI Taxonomy" id="652676"/>
    <lineage>
        <taxon>unclassified sequences</taxon>
        <taxon>metagenomes</taxon>
        <taxon>ecological metagenomes</taxon>
    </lineage>
</organism>
<dbReference type="PANTHER" id="PTHR34857:SF2">
    <property type="entry name" value="SLL0384 PROTEIN"/>
    <property type="match status" value="1"/>
</dbReference>
<evidence type="ECO:0000256" key="4">
    <source>
        <dbReference type="ARBA" id="ARBA00022989"/>
    </source>
</evidence>
<dbReference type="InterPro" id="IPR003339">
    <property type="entry name" value="ABC/ECF_trnsptr_transmembrane"/>
</dbReference>
<feature type="non-terminal residue" evidence="7">
    <location>
        <position position="187"/>
    </location>
</feature>
<evidence type="ECO:0000256" key="3">
    <source>
        <dbReference type="ARBA" id="ARBA00022692"/>
    </source>
</evidence>
<keyword evidence="2" id="KW-1003">Cell membrane</keyword>
<accession>A0A3B1CKM8</accession>
<comment type="subcellular location">
    <subcellularLocation>
        <location evidence="1">Membrane</location>
        <topology evidence="1">Multi-pass membrane protein</topology>
    </subcellularLocation>
</comment>
<protein>
    <submittedName>
        <fullName evidence="7">Transmembrane component of general energizing module of ECF transporters</fullName>
    </submittedName>
</protein>
<evidence type="ECO:0000256" key="6">
    <source>
        <dbReference type="SAM" id="Phobius"/>
    </source>
</evidence>
<feature type="transmembrane region" description="Helical" evidence="6">
    <location>
        <begin position="27"/>
        <end position="57"/>
    </location>
</feature>
<proteinExistence type="predicted"/>
<feature type="transmembrane region" description="Helical" evidence="6">
    <location>
        <begin position="69"/>
        <end position="91"/>
    </location>
</feature>
<keyword evidence="4 6" id="KW-1133">Transmembrane helix</keyword>
<dbReference type="GO" id="GO:0005886">
    <property type="term" value="C:plasma membrane"/>
    <property type="evidence" value="ECO:0007669"/>
    <property type="project" value="UniProtKB-ARBA"/>
</dbReference>
<gene>
    <name evidence="7" type="ORF">MNBD_NITROSPIRAE03-1005</name>
</gene>
<reference evidence="7" key="1">
    <citation type="submission" date="2018-06" db="EMBL/GenBank/DDBJ databases">
        <authorList>
            <person name="Zhirakovskaya E."/>
        </authorList>
    </citation>
    <scope>NUCLEOTIDE SEQUENCE</scope>
</reference>
<name>A0A3B1CKM8_9ZZZZ</name>
<dbReference type="InterPro" id="IPR051611">
    <property type="entry name" value="ECF_transporter_component"/>
</dbReference>